<keyword evidence="3" id="KW-1185">Reference proteome</keyword>
<dbReference type="RefSeq" id="WP_146165959.1">
    <property type="nucleotide sequence ID" value="NZ_QANS01000003.1"/>
</dbReference>
<dbReference type="PIRSF" id="PIRSF030962">
    <property type="entry name" value="Dehydrase_ECs4332_prd"/>
    <property type="match status" value="1"/>
</dbReference>
<name>A0A2T5MFP4_9GAMM</name>
<proteinExistence type="predicted"/>
<dbReference type="Pfam" id="PF22818">
    <property type="entry name" value="ApeI-like"/>
    <property type="match status" value="1"/>
</dbReference>
<dbReference type="OrthoDB" id="9812842at2"/>
<protein>
    <recommendedName>
        <fullName evidence="1">ApeI dehydratase-like domain-containing protein</fullName>
    </recommendedName>
</protein>
<dbReference type="SUPFAM" id="SSF54637">
    <property type="entry name" value="Thioesterase/thiol ester dehydrase-isomerase"/>
    <property type="match status" value="1"/>
</dbReference>
<dbReference type="InterPro" id="IPR029069">
    <property type="entry name" value="HotDog_dom_sf"/>
</dbReference>
<evidence type="ECO:0000259" key="1">
    <source>
        <dbReference type="Pfam" id="PF22818"/>
    </source>
</evidence>
<dbReference type="AlphaFoldDB" id="A0A2T5MFP4"/>
<sequence length="113" mass="12811">MITEPEILSTTRDGETVHLSLRLQAELEQFKGHFDGFPMLAGVVQVDWAIQQGRRHFTLPPNFKRLTALKFLRVIMPGNELQLSLSHNSKGELDFRYLRDGATVSSGRVLFAD</sequence>
<evidence type="ECO:0000313" key="3">
    <source>
        <dbReference type="Proteomes" id="UP000244248"/>
    </source>
</evidence>
<dbReference type="Proteomes" id="UP000244248">
    <property type="component" value="Unassembled WGS sequence"/>
</dbReference>
<evidence type="ECO:0000313" key="2">
    <source>
        <dbReference type="EMBL" id="PTU31398.1"/>
    </source>
</evidence>
<accession>A0A2T5MFP4</accession>
<dbReference type="InterPro" id="IPR054545">
    <property type="entry name" value="ApeI-like"/>
</dbReference>
<comment type="caution">
    <text evidence="2">The sequence shown here is derived from an EMBL/GenBank/DDBJ whole genome shotgun (WGS) entry which is preliminary data.</text>
</comment>
<feature type="domain" description="ApeI dehydratase-like" evidence="1">
    <location>
        <begin position="12"/>
        <end position="108"/>
    </location>
</feature>
<reference evidence="2 3" key="1">
    <citation type="submission" date="2018-04" db="EMBL/GenBank/DDBJ databases">
        <title>Novel species isolated from glacier.</title>
        <authorList>
            <person name="Liu Q."/>
            <person name="Xin Y.-H."/>
        </authorList>
    </citation>
    <scope>NUCLEOTIDE SEQUENCE [LARGE SCALE GENOMIC DNA]</scope>
    <source>
        <strain evidence="2 3">GT1R17</strain>
    </source>
</reference>
<dbReference type="EMBL" id="QANS01000003">
    <property type="protein sequence ID" value="PTU31398.1"/>
    <property type="molecule type" value="Genomic_DNA"/>
</dbReference>
<dbReference type="Gene3D" id="3.10.129.10">
    <property type="entry name" value="Hotdog Thioesterase"/>
    <property type="match status" value="1"/>
</dbReference>
<gene>
    <name evidence="2" type="ORF">CJD38_08630</name>
</gene>
<dbReference type="InterPro" id="IPR016962">
    <property type="entry name" value="Dehydrase_ECs4332_prd"/>
</dbReference>
<organism evidence="2 3">
    <name type="scientific">Stenotrophobium rhamnosiphilum</name>
    <dbReference type="NCBI Taxonomy" id="2029166"/>
    <lineage>
        <taxon>Bacteria</taxon>
        <taxon>Pseudomonadati</taxon>
        <taxon>Pseudomonadota</taxon>
        <taxon>Gammaproteobacteria</taxon>
        <taxon>Nevskiales</taxon>
        <taxon>Nevskiaceae</taxon>
        <taxon>Stenotrophobium</taxon>
    </lineage>
</organism>